<dbReference type="PROSITE" id="PS50035">
    <property type="entry name" value="PLD"/>
    <property type="match status" value="2"/>
</dbReference>
<feature type="domain" description="PLD phosphodiesterase" evidence="7">
    <location>
        <begin position="278"/>
        <end position="306"/>
    </location>
</feature>
<dbReference type="EMBL" id="JBHUCX010000004">
    <property type="protein sequence ID" value="MFD1673445.1"/>
    <property type="molecule type" value="Genomic_DNA"/>
</dbReference>
<comment type="catalytic activity">
    <reaction evidence="1">
        <text>a 1,2-diacyl-sn-glycero-3-phosphocholine + H2O = a 1,2-diacyl-sn-glycero-3-phosphate + choline + H(+)</text>
        <dbReference type="Rhea" id="RHEA:14445"/>
        <dbReference type="ChEBI" id="CHEBI:15354"/>
        <dbReference type="ChEBI" id="CHEBI:15377"/>
        <dbReference type="ChEBI" id="CHEBI:15378"/>
        <dbReference type="ChEBI" id="CHEBI:57643"/>
        <dbReference type="ChEBI" id="CHEBI:58608"/>
        <dbReference type="EC" id="3.1.4.4"/>
    </reaction>
</comment>
<evidence type="ECO:0000256" key="1">
    <source>
        <dbReference type="ARBA" id="ARBA00000798"/>
    </source>
</evidence>
<feature type="domain" description="PLD phosphodiesterase" evidence="7">
    <location>
        <begin position="131"/>
        <end position="157"/>
    </location>
</feature>
<gene>
    <name evidence="8" type="ORF">ACFSB2_01740</name>
</gene>
<dbReference type="SUPFAM" id="SSF56024">
    <property type="entry name" value="Phospholipase D/nuclease"/>
    <property type="match status" value="2"/>
</dbReference>
<dbReference type="Proteomes" id="UP001597079">
    <property type="component" value="Unassembled WGS sequence"/>
</dbReference>
<dbReference type="InterPro" id="IPR025202">
    <property type="entry name" value="PLD-like_dom"/>
</dbReference>
<dbReference type="Gene3D" id="3.30.870.10">
    <property type="entry name" value="Endonuclease Chain A"/>
    <property type="match status" value="2"/>
</dbReference>
<keyword evidence="6" id="KW-0443">Lipid metabolism</keyword>
<dbReference type="InterPro" id="IPR001736">
    <property type="entry name" value="PLipase_D/transphosphatidylase"/>
</dbReference>
<evidence type="ECO:0000259" key="7">
    <source>
        <dbReference type="PROSITE" id="PS50035"/>
    </source>
</evidence>
<sequence>MKHTNSFLRRLATGFLCLFAVALVGCTPKNGVVMDTTQRLPQQVTTKSGIRFVWGPEVKQAALQLIAHSHHEVYLEMYELSDPDIMSALAEAHKHKLDVRVVLDATESHSTETGFPTLQKDGVNVRQLSIKEGIDHVKMLVTDDGVLIGGMNFGDQSWKNNDASVVIMHPNASFKTMFLWDFARAGGQAVEAPTLQLPLVDDAHIQTAVLHAIQTARKTIDMEAFVLSDKQVVSALEAAVGRGVALNLLVDPTEYYNRASVDALRNAGAMVRYYRPYDGELMHAKIIDVDDGKTFIIGSANFSHQAYTYNHEADVVLQNVPQLDASFRDDLSTQMARGTDYPMKESQHAWG</sequence>
<keyword evidence="4" id="KW-0378">Hydrolase</keyword>
<comment type="caution">
    <text evidence="8">The sequence shown here is derived from an EMBL/GenBank/DDBJ whole genome shotgun (WGS) entry which is preliminary data.</text>
</comment>
<dbReference type="EC" id="3.1.4.4" evidence="3"/>
<reference evidence="9" key="1">
    <citation type="journal article" date="2019" name="Int. J. Syst. Evol. Microbiol.">
        <title>The Global Catalogue of Microorganisms (GCM) 10K type strain sequencing project: providing services to taxonomists for standard genome sequencing and annotation.</title>
        <authorList>
            <consortium name="The Broad Institute Genomics Platform"/>
            <consortium name="The Broad Institute Genome Sequencing Center for Infectious Disease"/>
            <person name="Wu L."/>
            <person name="Ma J."/>
        </authorList>
    </citation>
    <scope>NUCLEOTIDE SEQUENCE [LARGE SCALE GENOMIC DNA]</scope>
    <source>
        <strain evidence="9">CGMCC 1.12286</strain>
    </source>
</reference>
<evidence type="ECO:0000256" key="3">
    <source>
        <dbReference type="ARBA" id="ARBA00012027"/>
    </source>
</evidence>
<evidence type="ECO:0000256" key="4">
    <source>
        <dbReference type="ARBA" id="ARBA00022801"/>
    </source>
</evidence>
<dbReference type="PANTHER" id="PTHR43856:SF1">
    <property type="entry name" value="MITOCHONDRIAL CARDIOLIPIN HYDROLASE"/>
    <property type="match status" value="1"/>
</dbReference>
<dbReference type="PROSITE" id="PS51257">
    <property type="entry name" value="PROKAR_LIPOPROTEIN"/>
    <property type="match status" value="1"/>
</dbReference>
<dbReference type="SMART" id="SM00155">
    <property type="entry name" value="PLDc"/>
    <property type="match status" value="2"/>
</dbReference>
<dbReference type="PANTHER" id="PTHR43856">
    <property type="entry name" value="CARDIOLIPIN HYDROLASE"/>
    <property type="match status" value="1"/>
</dbReference>
<protein>
    <recommendedName>
        <fullName evidence="3">phospholipase D</fullName>
        <ecNumber evidence="3">3.1.4.4</ecNumber>
    </recommendedName>
</protein>
<name>A0ABW4JDC2_9BACL</name>
<evidence type="ECO:0000256" key="6">
    <source>
        <dbReference type="ARBA" id="ARBA00023098"/>
    </source>
</evidence>
<evidence type="ECO:0000313" key="9">
    <source>
        <dbReference type="Proteomes" id="UP001597079"/>
    </source>
</evidence>
<accession>A0ABW4JDC2</accession>
<evidence type="ECO:0000313" key="8">
    <source>
        <dbReference type="EMBL" id="MFD1673445.1"/>
    </source>
</evidence>
<keyword evidence="5" id="KW-0442">Lipid degradation</keyword>
<dbReference type="RefSeq" id="WP_377940836.1">
    <property type="nucleotide sequence ID" value="NZ_JBHUCX010000004.1"/>
</dbReference>
<organism evidence="8 9">
    <name type="scientific">Alicyclobacillus fodiniaquatilis</name>
    <dbReference type="NCBI Taxonomy" id="1661150"/>
    <lineage>
        <taxon>Bacteria</taxon>
        <taxon>Bacillati</taxon>
        <taxon>Bacillota</taxon>
        <taxon>Bacilli</taxon>
        <taxon>Bacillales</taxon>
        <taxon>Alicyclobacillaceae</taxon>
        <taxon>Alicyclobacillus</taxon>
    </lineage>
</organism>
<dbReference type="InterPro" id="IPR051406">
    <property type="entry name" value="PLD_domain"/>
</dbReference>
<evidence type="ECO:0000256" key="2">
    <source>
        <dbReference type="ARBA" id="ARBA00008664"/>
    </source>
</evidence>
<evidence type="ECO:0000256" key="5">
    <source>
        <dbReference type="ARBA" id="ARBA00022963"/>
    </source>
</evidence>
<keyword evidence="9" id="KW-1185">Reference proteome</keyword>
<dbReference type="Pfam" id="PF13091">
    <property type="entry name" value="PLDc_2"/>
    <property type="match status" value="2"/>
</dbReference>
<comment type="similarity">
    <text evidence="2">Belongs to the phospholipase D family.</text>
</comment>
<proteinExistence type="inferred from homology"/>